<dbReference type="PANTHER" id="PTHR11890:SF6">
    <property type="entry name" value="INTERLEUKIN-18 RECEPTOR 1"/>
    <property type="match status" value="1"/>
</dbReference>
<evidence type="ECO:0000256" key="1">
    <source>
        <dbReference type="ARBA" id="ARBA00004479"/>
    </source>
</evidence>
<dbReference type="PROSITE" id="PS50835">
    <property type="entry name" value="IG_LIKE"/>
    <property type="match status" value="1"/>
</dbReference>
<comment type="similarity">
    <text evidence="2">Belongs to the interleukin-1 receptor family.</text>
</comment>
<dbReference type="InterPro" id="IPR015621">
    <property type="entry name" value="IL-1_rcpt_fam"/>
</dbReference>
<evidence type="ECO:0000313" key="17">
    <source>
        <dbReference type="RefSeq" id="XP_025068971.1"/>
    </source>
</evidence>
<evidence type="ECO:0000256" key="4">
    <source>
        <dbReference type="ARBA" id="ARBA00022729"/>
    </source>
</evidence>
<evidence type="ECO:0000256" key="5">
    <source>
        <dbReference type="ARBA" id="ARBA00022737"/>
    </source>
</evidence>
<feature type="domain" description="TIR" evidence="14">
    <location>
        <begin position="229"/>
        <end position="376"/>
    </location>
</feature>
<proteinExistence type="inferred from homology"/>
<keyword evidence="7 13" id="KW-1133">Transmembrane helix</keyword>
<organism evidence="16 17">
    <name type="scientific">Alligator sinensis</name>
    <name type="common">Chinese alligator</name>
    <dbReference type="NCBI Taxonomy" id="38654"/>
    <lineage>
        <taxon>Eukaryota</taxon>
        <taxon>Metazoa</taxon>
        <taxon>Chordata</taxon>
        <taxon>Craniata</taxon>
        <taxon>Vertebrata</taxon>
        <taxon>Euteleostomi</taxon>
        <taxon>Archelosauria</taxon>
        <taxon>Archosauria</taxon>
        <taxon>Crocodylia</taxon>
        <taxon>Alligatoridae</taxon>
        <taxon>Alligatorinae</taxon>
        <taxon>Alligator</taxon>
    </lineage>
</organism>
<gene>
    <name evidence="17" type="primary">IL18R1</name>
</gene>
<comment type="subcellular location">
    <subcellularLocation>
        <location evidence="1">Membrane</location>
        <topology evidence="1">Single-pass type I membrane protein</topology>
    </subcellularLocation>
</comment>
<evidence type="ECO:0000256" key="2">
    <source>
        <dbReference type="ARBA" id="ARBA00009752"/>
    </source>
</evidence>
<dbReference type="InterPro" id="IPR036179">
    <property type="entry name" value="Ig-like_dom_sf"/>
</dbReference>
<evidence type="ECO:0000256" key="11">
    <source>
        <dbReference type="ARBA" id="ARBA00023180"/>
    </source>
</evidence>
<name>A0A3Q0HA85_ALLSI</name>
<evidence type="ECO:0000313" key="16">
    <source>
        <dbReference type="Proteomes" id="UP000189705"/>
    </source>
</evidence>
<dbReference type="GO" id="GO:0042008">
    <property type="term" value="F:interleukin-18 receptor activity"/>
    <property type="evidence" value="ECO:0007669"/>
    <property type="project" value="TreeGrafter"/>
</dbReference>
<dbReference type="InterPro" id="IPR035897">
    <property type="entry name" value="Toll_tir_struct_dom_sf"/>
</dbReference>
<keyword evidence="4" id="KW-0732">Signal</keyword>
<keyword evidence="8 13" id="KW-0472">Membrane</keyword>
<feature type="transmembrane region" description="Helical" evidence="13">
    <location>
        <begin position="182"/>
        <end position="207"/>
    </location>
</feature>
<dbReference type="Proteomes" id="UP000189705">
    <property type="component" value="Unplaced"/>
</dbReference>
<dbReference type="PROSITE" id="PS50104">
    <property type="entry name" value="TIR"/>
    <property type="match status" value="1"/>
</dbReference>
<reference evidence="17" key="1">
    <citation type="submission" date="2025-08" db="UniProtKB">
        <authorList>
            <consortium name="RefSeq"/>
        </authorList>
    </citation>
    <scope>IDENTIFICATION</scope>
</reference>
<dbReference type="InterPro" id="IPR000157">
    <property type="entry name" value="TIR_dom"/>
</dbReference>
<dbReference type="Pfam" id="PF01582">
    <property type="entry name" value="TIR"/>
    <property type="match status" value="1"/>
</dbReference>
<keyword evidence="16" id="KW-1185">Reference proteome</keyword>
<dbReference type="SUPFAM" id="SSF48726">
    <property type="entry name" value="Immunoglobulin"/>
    <property type="match status" value="1"/>
</dbReference>
<dbReference type="RefSeq" id="XP_025068971.1">
    <property type="nucleotide sequence ID" value="XM_025213186.1"/>
</dbReference>
<keyword evidence="5" id="KW-0677">Repeat</keyword>
<dbReference type="Gene3D" id="2.60.40.10">
    <property type="entry name" value="Immunoglobulins"/>
    <property type="match status" value="2"/>
</dbReference>
<evidence type="ECO:0000256" key="9">
    <source>
        <dbReference type="ARBA" id="ARBA00023157"/>
    </source>
</evidence>
<dbReference type="AlphaFoldDB" id="A0A3Q0HA85"/>
<dbReference type="GeneID" id="102379295"/>
<evidence type="ECO:0000256" key="13">
    <source>
        <dbReference type="SAM" id="Phobius"/>
    </source>
</evidence>
<evidence type="ECO:0000259" key="15">
    <source>
        <dbReference type="PROSITE" id="PS50835"/>
    </source>
</evidence>
<evidence type="ECO:0000256" key="7">
    <source>
        <dbReference type="ARBA" id="ARBA00022989"/>
    </source>
</evidence>
<evidence type="ECO:0000256" key="8">
    <source>
        <dbReference type="ARBA" id="ARBA00023136"/>
    </source>
</evidence>
<dbReference type="SMART" id="SM00255">
    <property type="entry name" value="TIR"/>
    <property type="match status" value="1"/>
</dbReference>
<dbReference type="PRINTS" id="PR01537">
    <property type="entry name" value="INTRLKN1R1F"/>
</dbReference>
<protein>
    <submittedName>
        <fullName evidence="17">Interleukin-18 receptor 1</fullName>
    </submittedName>
</protein>
<keyword evidence="10 17" id="KW-0675">Receptor</keyword>
<keyword evidence="6" id="KW-0378">Hydrolase</keyword>
<dbReference type="InParanoid" id="A0A3Q0HA85"/>
<dbReference type="GO" id="GO:0042007">
    <property type="term" value="F:interleukin-18 binding"/>
    <property type="evidence" value="ECO:0007669"/>
    <property type="project" value="TreeGrafter"/>
</dbReference>
<dbReference type="STRING" id="38654.A0A3Q0HA85"/>
<keyword evidence="9" id="KW-1015">Disulfide bond</keyword>
<evidence type="ECO:0000256" key="10">
    <source>
        <dbReference type="ARBA" id="ARBA00023170"/>
    </source>
</evidence>
<feature type="domain" description="Ig-like" evidence="15">
    <location>
        <begin position="64"/>
        <end position="169"/>
    </location>
</feature>
<dbReference type="KEGG" id="asn:102379295"/>
<dbReference type="GO" id="GO:0016787">
    <property type="term" value="F:hydrolase activity"/>
    <property type="evidence" value="ECO:0007669"/>
    <property type="project" value="UniProtKB-KW"/>
</dbReference>
<dbReference type="Gene3D" id="3.40.50.10140">
    <property type="entry name" value="Toll/interleukin-1 receptor homology (TIR) domain"/>
    <property type="match status" value="1"/>
</dbReference>
<evidence type="ECO:0000256" key="3">
    <source>
        <dbReference type="ARBA" id="ARBA00022692"/>
    </source>
</evidence>
<evidence type="ECO:0000256" key="12">
    <source>
        <dbReference type="ARBA" id="ARBA00023319"/>
    </source>
</evidence>
<dbReference type="InterPro" id="IPR007110">
    <property type="entry name" value="Ig-like_dom"/>
</dbReference>
<dbReference type="CTD" id="8809"/>
<dbReference type="SUPFAM" id="SSF52200">
    <property type="entry name" value="Toll/Interleukin receptor TIR domain"/>
    <property type="match status" value="1"/>
</dbReference>
<dbReference type="GO" id="GO:0016020">
    <property type="term" value="C:membrane"/>
    <property type="evidence" value="ECO:0007669"/>
    <property type="project" value="UniProtKB-SubCell"/>
</dbReference>
<keyword evidence="3 13" id="KW-0812">Transmembrane</keyword>
<dbReference type="FunFam" id="3.40.50.10140:FF:000002">
    <property type="entry name" value="Interleukin 1 receptor accessory protein"/>
    <property type="match status" value="1"/>
</dbReference>
<evidence type="ECO:0000256" key="6">
    <source>
        <dbReference type="ARBA" id="ARBA00022801"/>
    </source>
</evidence>
<evidence type="ECO:0000259" key="14">
    <source>
        <dbReference type="PROSITE" id="PS50104"/>
    </source>
</evidence>
<dbReference type="GO" id="GO:0032729">
    <property type="term" value="P:positive regulation of type II interferon production"/>
    <property type="evidence" value="ECO:0007669"/>
    <property type="project" value="TreeGrafter"/>
</dbReference>
<keyword evidence="12" id="KW-0393">Immunoglobulin domain</keyword>
<dbReference type="PANTHER" id="PTHR11890">
    <property type="entry name" value="INTERLEUKIN-1 RECEPTOR FAMILY MEMBER"/>
    <property type="match status" value="1"/>
</dbReference>
<accession>A0A3Q0HA85</accession>
<dbReference type="InterPro" id="IPR013783">
    <property type="entry name" value="Ig-like_fold"/>
</dbReference>
<keyword evidence="11" id="KW-0325">Glycoprotein</keyword>
<sequence length="413" mass="47081">MELLLNCTFHTLTTEGELNFNTLRLSDSGIYTCRILITHEGKVFYTTSTTNLKVKKDTPEFVIPKITEPTEAYIETKTGKDEVLNCTVFRGYSVALNVMFYWLINDKHAEQCSDSTNCTCQGNYEYFNLGNELYASKRLWIKKVTDEDMNHNYTCILIVPGKMQKQTVRLKKGNISDLPPHLFTTGVIVAILSSCVAVLLVVLGGIFRVDLVLLYRDITGKDETVGDGKEYDAFVSYLKDCITTNDGEGKFALEILPKTLEEHFGYKLCIFERDITPGGAVVDDVLSFIDKSRRLIVILSKNYVSDKVMYELESGLHKALVERKIKIILIEYMPISDYNFLPKSLALLPSWTVVQWKKDQSLPLNSRFWKNLRYLMPAKTFKSNSGSPNNFLELVSEQETQSLTACWKTKTFI</sequence>